<keyword evidence="2" id="KW-0789">Thiol protease inhibitor</keyword>
<dbReference type="Gene3D" id="2.60.40.2020">
    <property type="match status" value="1"/>
</dbReference>
<organism evidence="5 6">
    <name type="scientific">Flavobacterium fontis</name>
    <dbReference type="NCBI Taxonomy" id="1124188"/>
    <lineage>
        <taxon>Bacteria</taxon>
        <taxon>Pseudomonadati</taxon>
        <taxon>Bacteroidota</taxon>
        <taxon>Flavobacteriia</taxon>
        <taxon>Flavobacteriales</taxon>
        <taxon>Flavobacteriaceae</taxon>
        <taxon>Flavobacterium</taxon>
    </lineage>
</organism>
<keyword evidence="6" id="KW-1185">Reference proteome</keyword>
<reference evidence="5 6" key="1">
    <citation type="submission" date="2016-11" db="EMBL/GenBank/DDBJ databases">
        <authorList>
            <person name="Jaros S."/>
            <person name="Januszkiewicz K."/>
            <person name="Wedrychowicz H."/>
        </authorList>
    </citation>
    <scope>NUCLEOTIDE SEQUENCE [LARGE SCALE GENOMIC DNA]</scope>
    <source>
        <strain evidence="5 6">DSM 25660</strain>
    </source>
</reference>
<evidence type="ECO:0000313" key="5">
    <source>
        <dbReference type="EMBL" id="SHF73596.1"/>
    </source>
</evidence>
<proteinExistence type="predicted"/>
<dbReference type="RefSeq" id="WP_073365002.1">
    <property type="nucleotide sequence ID" value="NZ_FQVQ01000017.1"/>
</dbReference>
<evidence type="ECO:0000259" key="4">
    <source>
        <dbReference type="Pfam" id="PF09394"/>
    </source>
</evidence>
<name>A0A1M5E324_9FLAO</name>
<keyword evidence="3" id="KW-0812">Transmembrane</keyword>
<dbReference type="OrthoDB" id="1376470at2"/>
<dbReference type="STRING" id="1124188.SAMN05444377_11745"/>
<keyword evidence="3" id="KW-0472">Membrane</keyword>
<dbReference type="Pfam" id="PF09394">
    <property type="entry name" value="Inhibitor_I42"/>
    <property type="match status" value="1"/>
</dbReference>
<evidence type="ECO:0000313" key="6">
    <source>
        <dbReference type="Proteomes" id="UP000184147"/>
    </source>
</evidence>
<dbReference type="GO" id="GO:0004869">
    <property type="term" value="F:cysteine-type endopeptidase inhibitor activity"/>
    <property type="evidence" value="ECO:0007669"/>
    <property type="project" value="UniProtKB-KW"/>
</dbReference>
<feature type="domain" description="Proteinase inhibitor I42 chagasin" evidence="4">
    <location>
        <begin position="40"/>
        <end position="119"/>
    </location>
</feature>
<dbReference type="InterPro" id="IPR036331">
    <property type="entry name" value="Chagasin-like_sf"/>
</dbReference>
<dbReference type="AlphaFoldDB" id="A0A1M5E324"/>
<feature type="transmembrane region" description="Helical" evidence="3">
    <location>
        <begin position="6"/>
        <end position="24"/>
    </location>
</feature>
<evidence type="ECO:0000256" key="2">
    <source>
        <dbReference type="ARBA" id="ARBA00022704"/>
    </source>
</evidence>
<dbReference type="InterPro" id="IPR018990">
    <property type="entry name" value="Prot_inh_I42_chagasin"/>
</dbReference>
<accession>A0A1M5E324</accession>
<protein>
    <submittedName>
        <fullName evidence="5">Chagasin family peptidase inhibitor I42</fullName>
    </submittedName>
</protein>
<dbReference type="EMBL" id="FQVQ01000017">
    <property type="protein sequence ID" value="SHF73596.1"/>
    <property type="molecule type" value="Genomic_DNA"/>
</dbReference>
<dbReference type="Proteomes" id="UP000184147">
    <property type="component" value="Unassembled WGS sequence"/>
</dbReference>
<evidence type="ECO:0000256" key="3">
    <source>
        <dbReference type="SAM" id="Phobius"/>
    </source>
</evidence>
<gene>
    <name evidence="5" type="ORF">SAMN05444377_11745</name>
</gene>
<evidence type="ECO:0000256" key="1">
    <source>
        <dbReference type="ARBA" id="ARBA00022690"/>
    </source>
</evidence>
<keyword evidence="1" id="KW-0646">Protease inhibitor</keyword>
<sequence>MKKLKIILPSLILILIVISTIYYFDKHNYYEPGENDSFRLKVGETFSVKLYENPTTGYSNCVLNENAINCIEIVKESYEADWNTNKIDGNGGEFIVKFKAVKKGIDTIKIGSCPTFKEGKTCKDFNTIKNQTDNKFYVTVE</sequence>
<dbReference type="SUPFAM" id="SSF141066">
    <property type="entry name" value="ICP-like"/>
    <property type="match status" value="1"/>
</dbReference>
<keyword evidence="3" id="KW-1133">Transmembrane helix</keyword>